<feature type="domain" description="GHMP kinase N-terminal" evidence="10">
    <location>
        <begin position="73"/>
        <end position="150"/>
    </location>
</feature>
<keyword evidence="3" id="KW-0808">Transferase</keyword>
<keyword evidence="6" id="KW-0067">ATP-binding</keyword>
<dbReference type="NCBIfam" id="TIGR00549">
    <property type="entry name" value="mevalon_kin"/>
    <property type="match status" value="1"/>
</dbReference>
<dbReference type="Gene3D" id="3.30.70.890">
    <property type="entry name" value="GHMP kinase, C-terminal domain"/>
    <property type="match status" value="1"/>
</dbReference>
<dbReference type="SUPFAM" id="SSF54211">
    <property type="entry name" value="Ribosomal protein S5 domain 2-like"/>
    <property type="match status" value="1"/>
</dbReference>
<keyword evidence="4" id="KW-0547">Nucleotide-binding</keyword>
<evidence type="ECO:0000256" key="1">
    <source>
        <dbReference type="ARBA" id="ARBA00022490"/>
    </source>
</evidence>
<evidence type="ECO:0000256" key="9">
    <source>
        <dbReference type="ARBA" id="ARBA00029438"/>
    </source>
</evidence>
<dbReference type="PRINTS" id="PR00959">
    <property type="entry name" value="MEVGALKINASE"/>
</dbReference>
<keyword evidence="2" id="KW-0444">Lipid biosynthesis</keyword>
<evidence type="ECO:0000259" key="10">
    <source>
        <dbReference type="Pfam" id="PF00288"/>
    </source>
</evidence>
<dbReference type="GO" id="GO:0005524">
    <property type="term" value="F:ATP binding"/>
    <property type="evidence" value="ECO:0007669"/>
    <property type="project" value="UniProtKB-KW"/>
</dbReference>
<evidence type="ECO:0000256" key="7">
    <source>
        <dbReference type="ARBA" id="ARBA00022842"/>
    </source>
</evidence>
<evidence type="ECO:0000256" key="6">
    <source>
        <dbReference type="ARBA" id="ARBA00022840"/>
    </source>
</evidence>
<evidence type="ECO:0000256" key="3">
    <source>
        <dbReference type="ARBA" id="ARBA00022679"/>
    </source>
</evidence>
<evidence type="ECO:0000256" key="2">
    <source>
        <dbReference type="ARBA" id="ARBA00022516"/>
    </source>
</evidence>
<organism evidence="12 13">
    <name type="scientific">Vagococcus fluvialis</name>
    <dbReference type="NCBI Taxonomy" id="2738"/>
    <lineage>
        <taxon>Bacteria</taxon>
        <taxon>Bacillati</taxon>
        <taxon>Bacillota</taxon>
        <taxon>Bacilli</taxon>
        <taxon>Lactobacillales</taxon>
        <taxon>Enterococcaceae</taxon>
        <taxon>Vagococcus</taxon>
    </lineage>
</organism>
<accession>A0A369AVR5</accession>
<dbReference type="InterPro" id="IPR020568">
    <property type="entry name" value="Ribosomal_Su5_D2-typ_SF"/>
</dbReference>
<protein>
    <submittedName>
        <fullName evidence="12">Mevalonate kinase</fullName>
    </submittedName>
</protein>
<dbReference type="GO" id="GO:0019287">
    <property type="term" value="P:isopentenyl diphosphate biosynthetic process, mevalonate pathway"/>
    <property type="evidence" value="ECO:0007669"/>
    <property type="project" value="UniProtKB-UniPathway"/>
</dbReference>
<dbReference type="InterPro" id="IPR006204">
    <property type="entry name" value="GHMP_kinase_N_dom"/>
</dbReference>
<keyword evidence="5 12" id="KW-0418">Kinase</keyword>
<evidence type="ECO:0000313" key="13">
    <source>
        <dbReference type="Proteomes" id="UP000288197"/>
    </source>
</evidence>
<dbReference type="InterPro" id="IPR006205">
    <property type="entry name" value="Mev_gal_kin"/>
</dbReference>
<gene>
    <name evidence="12" type="ORF">CBF32_07625</name>
</gene>
<reference evidence="12 13" key="1">
    <citation type="submission" date="2017-05" db="EMBL/GenBank/DDBJ databases">
        <title>Vagococcus spp. assemblies.</title>
        <authorList>
            <person name="Gulvik C.A."/>
        </authorList>
    </citation>
    <scope>NUCLEOTIDE SEQUENCE [LARGE SCALE GENOMIC DNA]</scope>
    <source>
        <strain evidence="12 13">NCFB 2497</strain>
    </source>
</reference>
<dbReference type="PANTHER" id="PTHR43290">
    <property type="entry name" value="MEVALONATE KINASE"/>
    <property type="match status" value="1"/>
</dbReference>
<dbReference type="GeneID" id="63146524"/>
<keyword evidence="8" id="KW-0443">Lipid metabolism</keyword>
<evidence type="ECO:0000256" key="8">
    <source>
        <dbReference type="ARBA" id="ARBA00023098"/>
    </source>
</evidence>
<dbReference type="SUPFAM" id="SSF55060">
    <property type="entry name" value="GHMP Kinase, C-terminal domain"/>
    <property type="match status" value="1"/>
</dbReference>
<dbReference type="GO" id="GO:0005829">
    <property type="term" value="C:cytosol"/>
    <property type="evidence" value="ECO:0007669"/>
    <property type="project" value="TreeGrafter"/>
</dbReference>
<comment type="pathway">
    <text evidence="9">Isoprenoid biosynthesis; isopentenyl diphosphate biosynthesis via mevalonate pathway; isopentenyl diphosphate from (R)-mevalonate: step 1/3.</text>
</comment>
<dbReference type="Pfam" id="PF00288">
    <property type="entry name" value="GHMP_kinases_N"/>
    <property type="match status" value="1"/>
</dbReference>
<evidence type="ECO:0000259" key="11">
    <source>
        <dbReference type="Pfam" id="PF08544"/>
    </source>
</evidence>
<dbReference type="OrthoDB" id="9764892at2"/>
<dbReference type="Pfam" id="PF08544">
    <property type="entry name" value="GHMP_kinases_C"/>
    <property type="match status" value="1"/>
</dbReference>
<dbReference type="InterPro" id="IPR014721">
    <property type="entry name" value="Ribsml_uS5_D2-typ_fold_subgr"/>
</dbReference>
<dbReference type="UniPathway" id="UPA00057">
    <property type="reaction ID" value="UER00098"/>
</dbReference>
<dbReference type="GO" id="GO:0004496">
    <property type="term" value="F:mevalonate kinase activity"/>
    <property type="evidence" value="ECO:0007669"/>
    <property type="project" value="InterPro"/>
</dbReference>
<dbReference type="AlphaFoldDB" id="A0A369AVR5"/>
<sequence length="314" mass="33973">MNHPSKGIGESHGKIILLGEHSVVYGEPSIAIPFLGTKVVATVVKTSEPTRIDCDFYHGLLDEMPELLESLKETIRVCLARLNQSEARLHLTIDSQIPAERGMGSSAAVSVATTRALFDFFKANLTQSELLEIVHISEKIAHGNPSGLDALMTSSYTPFYFIKGKEFEKLNMNLDGFLIVGDTGVTGQTKEAVESIALKVSDSSKEWAKEAITELGILANQGRFYLETNQGDKLGDTMSKVHGLLQKLEVSSPELDLLVETAMKNKALGAKLTGGGRGGCMIALAKTKKDAESISLALKNTGAKQTWVYEMRGS</sequence>
<dbReference type="Gene3D" id="3.30.230.10">
    <property type="match status" value="1"/>
</dbReference>
<dbReference type="InterPro" id="IPR013750">
    <property type="entry name" value="GHMP_kinase_C_dom"/>
</dbReference>
<keyword evidence="13" id="KW-1185">Reference proteome</keyword>
<name>A0A369AVR5_9ENTE</name>
<feature type="domain" description="GHMP kinase C-terminal" evidence="11">
    <location>
        <begin position="229"/>
        <end position="303"/>
    </location>
</feature>
<dbReference type="RefSeq" id="WP_114289721.1">
    <property type="nucleotide sequence ID" value="NZ_JARQBB010000018.1"/>
</dbReference>
<evidence type="ECO:0000256" key="4">
    <source>
        <dbReference type="ARBA" id="ARBA00022741"/>
    </source>
</evidence>
<keyword evidence="1" id="KW-0963">Cytoplasm</keyword>
<keyword evidence="7" id="KW-0460">Magnesium</keyword>
<proteinExistence type="predicted"/>
<evidence type="ECO:0000256" key="5">
    <source>
        <dbReference type="ARBA" id="ARBA00022777"/>
    </source>
</evidence>
<comment type="caution">
    <text evidence="12">The sequence shown here is derived from an EMBL/GenBank/DDBJ whole genome shotgun (WGS) entry which is preliminary data.</text>
</comment>
<dbReference type="InterPro" id="IPR036554">
    <property type="entry name" value="GHMP_kinase_C_sf"/>
</dbReference>
<evidence type="ECO:0000313" key="12">
    <source>
        <dbReference type="EMBL" id="RSU01852.1"/>
    </source>
</evidence>
<dbReference type="EMBL" id="NGJX01000006">
    <property type="protein sequence ID" value="RSU01852.1"/>
    <property type="molecule type" value="Genomic_DNA"/>
</dbReference>
<dbReference type="PANTHER" id="PTHR43290:SF2">
    <property type="entry name" value="MEVALONATE KINASE"/>
    <property type="match status" value="1"/>
</dbReference>
<dbReference type="Proteomes" id="UP000288197">
    <property type="component" value="Unassembled WGS sequence"/>
</dbReference>